<organism evidence="1">
    <name type="scientific">Arundo donax</name>
    <name type="common">Giant reed</name>
    <name type="synonym">Donax arundinaceus</name>
    <dbReference type="NCBI Taxonomy" id="35708"/>
    <lineage>
        <taxon>Eukaryota</taxon>
        <taxon>Viridiplantae</taxon>
        <taxon>Streptophyta</taxon>
        <taxon>Embryophyta</taxon>
        <taxon>Tracheophyta</taxon>
        <taxon>Spermatophyta</taxon>
        <taxon>Magnoliopsida</taxon>
        <taxon>Liliopsida</taxon>
        <taxon>Poales</taxon>
        <taxon>Poaceae</taxon>
        <taxon>PACMAD clade</taxon>
        <taxon>Arundinoideae</taxon>
        <taxon>Arundineae</taxon>
        <taxon>Arundo</taxon>
    </lineage>
</organism>
<reference evidence="1" key="2">
    <citation type="journal article" date="2015" name="Data Brief">
        <title>Shoot transcriptome of the giant reed, Arundo donax.</title>
        <authorList>
            <person name="Barrero R.A."/>
            <person name="Guerrero F.D."/>
            <person name="Moolhuijzen P."/>
            <person name="Goolsby J.A."/>
            <person name="Tidwell J."/>
            <person name="Bellgard S.E."/>
            <person name="Bellgard M.I."/>
        </authorList>
    </citation>
    <scope>NUCLEOTIDE SEQUENCE</scope>
    <source>
        <tissue evidence="1">Shoot tissue taken approximately 20 cm above the soil surface</tissue>
    </source>
</reference>
<name>A0A0A8Z316_ARUDO</name>
<accession>A0A0A8Z316</accession>
<reference evidence="1" key="1">
    <citation type="submission" date="2014-09" db="EMBL/GenBank/DDBJ databases">
        <authorList>
            <person name="Magalhaes I.L.F."/>
            <person name="Oliveira U."/>
            <person name="Santos F.R."/>
            <person name="Vidigal T.H.D.A."/>
            <person name="Brescovit A.D."/>
            <person name="Santos A.J."/>
        </authorList>
    </citation>
    <scope>NUCLEOTIDE SEQUENCE</scope>
    <source>
        <tissue evidence="1">Shoot tissue taken approximately 20 cm above the soil surface</tissue>
    </source>
</reference>
<dbReference type="EMBL" id="GBRH01266780">
    <property type="protein sequence ID" value="JAD31115.1"/>
    <property type="molecule type" value="Transcribed_RNA"/>
</dbReference>
<proteinExistence type="predicted"/>
<protein>
    <submittedName>
        <fullName evidence="1">Uncharacterized protein</fullName>
    </submittedName>
</protein>
<evidence type="ECO:0000313" key="1">
    <source>
        <dbReference type="EMBL" id="JAD31115.1"/>
    </source>
</evidence>
<dbReference type="AlphaFoldDB" id="A0A0A8Z316"/>
<sequence>MKYLSKKVLKSQMSDHIESLIIRKMKWIK</sequence>